<dbReference type="Gene3D" id="3.40.50.720">
    <property type="entry name" value="NAD(P)-binding Rossmann-like Domain"/>
    <property type="match status" value="1"/>
</dbReference>
<gene>
    <name evidence="3" type="ORF">ACFQ0V_04100</name>
</gene>
<dbReference type="RefSeq" id="WP_381010033.1">
    <property type="nucleotide sequence ID" value="NZ_JBHTJF010000017.1"/>
</dbReference>
<dbReference type="PANTHER" id="PTHR42760">
    <property type="entry name" value="SHORT-CHAIN DEHYDROGENASES/REDUCTASES FAMILY MEMBER"/>
    <property type="match status" value="1"/>
</dbReference>
<dbReference type="PRINTS" id="PR00080">
    <property type="entry name" value="SDRFAMILY"/>
</dbReference>
<evidence type="ECO:0000313" key="3">
    <source>
        <dbReference type="EMBL" id="MFD0942949.1"/>
    </source>
</evidence>
<dbReference type="InterPro" id="IPR036291">
    <property type="entry name" value="NAD(P)-bd_dom_sf"/>
</dbReference>
<comment type="similarity">
    <text evidence="1">Belongs to the short-chain dehydrogenases/reductases (SDR) family.</text>
</comment>
<dbReference type="Proteomes" id="UP001596976">
    <property type="component" value="Unassembled WGS sequence"/>
</dbReference>
<comment type="caution">
    <text evidence="3">The sequence shown here is derived from an EMBL/GenBank/DDBJ whole genome shotgun (WGS) entry which is preliminary data.</text>
</comment>
<dbReference type="CDD" id="cd05233">
    <property type="entry name" value="SDR_c"/>
    <property type="match status" value="1"/>
</dbReference>
<dbReference type="PRINTS" id="PR00081">
    <property type="entry name" value="GDHRDH"/>
</dbReference>
<dbReference type="InterPro" id="IPR002347">
    <property type="entry name" value="SDR_fam"/>
</dbReference>
<dbReference type="EMBL" id="JBHTJF010000017">
    <property type="protein sequence ID" value="MFD0942949.1"/>
    <property type="molecule type" value="Genomic_DNA"/>
</dbReference>
<dbReference type="EC" id="1.1.1.-" evidence="3"/>
<name>A0ABW3GUS3_9BACL</name>
<dbReference type="NCBIfam" id="NF005559">
    <property type="entry name" value="PRK07231.1"/>
    <property type="match status" value="1"/>
</dbReference>
<evidence type="ECO:0000256" key="1">
    <source>
        <dbReference type="ARBA" id="ARBA00006484"/>
    </source>
</evidence>
<proteinExistence type="inferred from homology"/>
<accession>A0ABW3GUS3</accession>
<keyword evidence="2 3" id="KW-0560">Oxidoreductase</keyword>
<dbReference type="PROSITE" id="PS00061">
    <property type="entry name" value="ADH_SHORT"/>
    <property type="match status" value="1"/>
</dbReference>
<dbReference type="PANTHER" id="PTHR42760:SF133">
    <property type="entry name" value="3-OXOACYL-[ACYL-CARRIER-PROTEIN] REDUCTASE"/>
    <property type="match status" value="1"/>
</dbReference>
<reference evidence="4" key="1">
    <citation type="journal article" date="2019" name="Int. J. Syst. Evol. Microbiol.">
        <title>The Global Catalogue of Microorganisms (GCM) 10K type strain sequencing project: providing services to taxonomists for standard genome sequencing and annotation.</title>
        <authorList>
            <consortium name="The Broad Institute Genomics Platform"/>
            <consortium name="The Broad Institute Genome Sequencing Center for Infectious Disease"/>
            <person name="Wu L."/>
            <person name="Ma J."/>
        </authorList>
    </citation>
    <scope>NUCLEOTIDE SEQUENCE [LARGE SCALE GENOMIC DNA]</scope>
    <source>
        <strain evidence="4">CCUG 63563</strain>
    </source>
</reference>
<evidence type="ECO:0000313" key="4">
    <source>
        <dbReference type="Proteomes" id="UP001596976"/>
    </source>
</evidence>
<dbReference type="InterPro" id="IPR020904">
    <property type="entry name" value="Sc_DH/Rdtase_CS"/>
</dbReference>
<evidence type="ECO:0000256" key="2">
    <source>
        <dbReference type="ARBA" id="ARBA00023002"/>
    </source>
</evidence>
<dbReference type="SUPFAM" id="SSF51735">
    <property type="entry name" value="NAD(P)-binding Rossmann-fold domains"/>
    <property type="match status" value="1"/>
</dbReference>
<dbReference type="GO" id="GO:0016491">
    <property type="term" value="F:oxidoreductase activity"/>
    <property type="evidence" value="ECO:0007669"/>
    <property type="project" value="UniProtKB-KW"/>
</dbReference>
<organism evidence="3 4">
    <name type="scientific">Savagea faecisuis</name>
    <dbReference type="NCBI Taxonomy" id="1274803"/>
    <lineage>
        <taxon>Bacteria</taxon>
        <taxon>Bacillati</taxon>
        <taxon>Bacillota</taxon>
        <taxon>Bacilli</taxon>
        <taxon>Bacillales</taxon>
        <taxon>Caryophanaceae</taxon>
        <taxon>Savagea</taxon>
    </lineage>
</organism>
<dbReference type="Pfam" id="PF13561">
    <property type="entry name" value="adh_short_C2"/>
    <property type="match status" value="1"/>
</dbReference>
<keyword evidence="4" id="KW-1185">Reference proteome</keyword>
<protein>
    <submittedName>
        <fullName evidence="3">SDR family NAD(P)-dependent oxidoreductase</fullName>
        <ecNumber evidence="3">1.1.1.-</ecNumber>
    </submittedName>
</protein>
<sequence length="259" mass="28543">MVESKKVVIVTGAAGGLGRCVAHRFLEQGHCVMLVDRSEKDLQELVSLWRRHYEDYMCITVADVTDEEQVQQYVKRTLETFGHIDILINNAGIEATNAKLVNQTLENYERVMSVNATSTFLGMKYVLPTMMKQNTGSIVNLASTVGYRGSAGISPYSAAKHAVIGLTKSAALEYAEHGIRINAVCPGFIQTALTERLAKDGVDNEQDAEKRLHAFTDPIPLKRFATPDEVTNLIFFLSSDMASYITGATYEIDGGRTAR</sequence>